<evidence type="ECO:0000256" key="1">
    <source>
        <dbReference type="SAM" id="MobiDB-lite"/>
    </source>
</evidence>
<dbReference type="EMBL" id="QXFV01000944">
    <property type="protein sequence ID" value="KAE9020268.1"/>
    <property type="molecule type" value="Genomic_DNA"/>
</dbReference>
<evidence type="ECO:0000313" key="5">
    <source>
        <dbReference type="EMBL" id="KAE9327614.1"/>
    </source>
</evidence>
<evidence type="ECO:0000313" key="8">
    <source>
        <dbReference type="Proteomes" id="UP000435112"/>
    </source>
</evidence>
<dbReference type="InterPro" id="IPR001849">
    <property type="entry name" value="PH_domain"/>
</dbReference>
<proteinExistence type="predicted"/>
<dbReference type="CDD" id="cd00821">
    <property type="entry name" value="PH"/>
    <property type="match status" value="1"/>
</dbReference>
<dbReference type="Gene3D" id="2.30.29.30">
    <property type="entry name" value="Pleckstrin-homology domain (PH domain)/Phosphotyrosine-binding domain (PTB)"/>
    <property type="match status" value="1"/>
</dbReference>
<dbReference type="EMBL" id="QXFU01000954">
    <property type="protein sequence ID" value="KAE9015135.1"/>
    <property type="molecule type" value="Genomic_DNA"/>
</dbReference>
<dbReference type="EMBL" id="QXFT01001140">
    <property type="protein sequence ID" value="KAE9327614.1"/>
    <property type="molecule type" value="Genomic_DNA"/>
</dbReference>
<protein>
    <recommendedName>
        <fullName evidence="2">PH domain-containing protein</fullName>
    </recommendedName>
</protein>
<dbReference type="AlphaFoldDB" id="A0A6A3LQ18"/>
<dbReference type="SUPFAM" id="SSF50729">
    <property type="entry name" value="PH domain-like"/>
    <property type="match status" value="1"/>
</dbReference>
<accession>A0A6A3LQ18</accession>
<name>A0A6A3LQ18_9STRA</name>
<dbReference type="PROSITE" id="PS50003">
    <property type="entry name" value="PH_DOMAIN"/>
    <property type="match status" value="1"/>
</dbReference>
<feature type="region of interest" description="Disordered" evidence="1">
    <location>
        <begin position="415"/>
        <end position="445"/>
    </location>
</feature>
<comment type="caution">
    <text evidence="4">The sequence shown here is derived from an EMBL/GenBank/DDBJ whole genome shotgun (WGS) entry which is preliminary data.</text>
</comment>
<feature type="region of interest" description="Disordered" evidence="1">
    <location>
        <begin position="149"/>
        <end position="177"/>
    </location>
</feature>
<feature type="domain" description="PH" evidence="2">
    <location>
        <begin position="261"/>
        <end position="359"/>
    </location>
</feature>
<feature type="compositionally biased region" description="Polar residues" evidence="1">
    <location>
        <begin position="15"/>
        <end position="44"/>
    </location>
</feature>
<sequence>MPGNQSRPRRASIDAGNSSTGLQLLSPTLHQSILNTTSKQSSTHPAAHFGWSDAPSSPDQNSTADTEDQLSDDNEANDFDFDGLRLDSVHKSKSLYTTRAPVVKKSMTNLDNDGLTAAAARKRAESEVFDATGAPVDLDRFTLAAVRKRTESNVHGTTESARRSSRTTNRSSRGQQSNEATDYCAFYYDENSQPNPLSCSSGSTKTISSIDDLEISRQRLNSVAVQHRRTSVLDANRGTFQLSTTAAVAGFPMAKKKELTAVIISGWLQKRKGLVLKRWKTYYCLFKSDDTLCLYTSEDTVNGKLEQRYQVLRVVLTDKNDSFHIIGVDSDGEPRREEFRASVSTEWTRWFQVLGKFFDSTSMAQALVRKPELTFTKTVNESEASDWVDSNSEAELYDERRSYFSQRKQSVAAVQDSFDGSGGDNPFLTPSVLGPRPRANDTKLSDCPMIESCHATVPILENRPSESQLDAELISGFSWTK</sequence>
<dbReference type="SMART" id="SM00233">
    <property type="entry name" value="PH"/>
    <property type="match status" value="1"/>
</dbReference>
<dbReference type="Proteomes" id="UP000434957">
    <property type="component" value="Unassembled WGS sequence"/>
</dbReference>
<evidence type="ECO:0000313" key="3">
    <source>
        <dbReference type="EMBL" id="KAE9015135.1"/>
    </source>
</evidence>
<feature type="compositionally biased region" description="Acidic residues" evidence="1">
    <location>
        <begin position="65"/>
        <end position="79"/>
    </location>
</feature>
<feature type="region of interest" description="Disordered" evidence="1">
    <location>
        <begin position="1"/>
        <end position="79"/>
    </location>
</feature>
<evidence type="ECO:0000259" key="2">
    <source>
        <dbReference type="PROSITE" id="PS50003"/>
    </source>
</evidence>
<dbReference type="OrthoDB" id="123092at2759"/>
<evidence type="ECO:0000313" key="6">
    <source>
        <dbReference type="Proteomes" id="UP000429607"/>
    </source>
</evidence>
<keyword evidence="7" id="KW-1185">Reference proteome</keyword>
<reference evidence="6 8" key="1">
    <citation type="submission" date="2018-09" db="EMBL/GenBank/DDBJ databases">
        <title>Genomic investigation of the strawberry pathogen Phytophthora fragariae indicates pathogenicity is determined by transcriptional variation in three key races.</title>
        <authorList>
            <person name="Adams T.M."/>
            <person name="Armitage A.D."/>
            <person name="Sobczyk M.K."/>
            <person name="Bates H.J."/>
            <person name="Dunwell J.M."/>
            <person name="Nellist C.F."/>
            <person name="Harrison R.J."/>
        </authorList>
    </citation>
    <scope>NUCLEOTIDE SEQUENCE [LARGE SCALE GENOMIC DNA]</scope>
    <source>
        <strain evidence="4 6">SCRP249</strain>
        <strain evidence="3 8">SCRP324</strain>
        <strain evidence="5 7">SCRP333</strain>
    </source>
</reference>
<dbReference type="Proteomes" id="UP000435112">
    <property type="component" value="Unassembled WGS sequence"/>
</dbReference>
<organism evidence="4 6">
    <name type="scientific">Phytophthora rubi</name>
    <dbReference type="NCBI Taxonomy" id="129364"/>
    <lineage>
        <taxon>Eukaryota</taxon>
        <taxon>Sar</taxon>
        <taxon>Stramenopiles</taxon>
        <taxon>Oomycota</taxon>
        <taxon>Peronosporomycetes</taxon>
        <taxon>Peronosporales</taxon>
        <taxon>Peronosporaceae</taxon>
        <taxon>Phytophthora</taxon>
    </lineage>
</organism>
<gene>
    <name evidence="4" type="ORF">PR001_g13641</name>
    <name evidence="3" type="ORF">PR002_g14012</name>
    <name evidence="5" type="ORF">PR003_g15973</name>
</gene>
<evidence type="ECO:0000313" key="4">
    <source>
        <dbReference type="EMBL" id="KAE9020268.1"/>
    </source>
</evidence>
<feature type="compositionally biased region" description="Polar residues" evidence="1">
    <location>
        <begin position="54"/>
        <end position="64"/>
    </location>
</feature>
<dbReference type="Proteomes" id="UP000429607">
    <property type="component" value="Unassembled WGS sequence"/>
</dbReference>
<dbReference type="InterPro" id="IPR011993">
    <property type="entry name" value="PH-like_dom_sf"/>
</dbReference>
<evidence type="ECO:0000313" key="7">
    <source>
        <dbReference type="Proteomes" id="UP000434957"/>
    </source>
</evidence>